<dbReference type="Proteomes" id="UP001501057">
    <property type="component" value="Unassembled WGS sequence"/>
</dbReference>
<evidence type="ECO:0000313" key="7">
    <source>
        <dbReference type="EMBL" id="GAA1750439.1"/>
    </source>
</evidence>
<dbReference type="EMBL" id="BAAAME010000005">
    <property type="protein sequence ID" value="GAA1750439.1"/>
    <property type="molecule type" value="Genomic_DNA"/>
</dbReference>
<dbReference type="InterPro" id="IPR000866">
    <property type="entry name" value="AhpC/TSA"/>
</dbReference>
<evidence type="ECO:0000256" key="2">
    <source>
        <dbReference type="ARBA" id="ARBA00022748"/>
    </source>
</evidence>
<keyword evidence="5" id="KW-0676">Redox-active center</keyword>
<organism evidence="7 8">
    <name type="scientific">Aeromicrobium alkaliterrae</name>
    <dbReference type="NCBI Taxonomy" id="302168"/>
    <lineage>
        <taxon>Bacteria</taxon>
        <taxon>Bacillati</taxon>
        <taxon>Actinomycetota</taxon>
        <taxon>Actinomycetes</taxon>
        <taxon>Propionibacteriales</taxon>
        <taxon>Nocardioidaceae</taxon>
        <taxon>Aeromicrobium</taxon>
    </lineage>
</organism>
<dbReference type="SUPFAM" id="SSF52833">
    <property type="entry name" value="Thioredoxin-like"/>
    <property type="match status" value="1"/>
</dbReference>
<evidence type="ECO:0000313" key="8">
    <source>
        <dbReference type="Proteomes" id="UP001501057"/>
    </source>
</evidence>
<evidence type="ECO:0000259" key="6">
    <source>
        <dbReference type="PROSITE" id="PS51352"/>
    </source>
</evidence>
<comment type="subcellular location">
    <subcellularLocation>
        <location evidence="1">Cell envelope</location>
    </subcellularLocation>
</comment>
<sequence>MIVQGPQVELADVAAAGGWVIKPEGACRADVCMPLAPDLDGPGLARRLGAQLVTDDQTGAVAIGPESGGTVLTTTELPSVRLQDWRGGDVDLRDFLGQRLVITSWAPWCGCRADLPVWAELREELQSDGIEIITVALDSGGAAEPFLAEIDPQHPSLIDTRHQLVAALGFDNVPMAVWVDEAGRIVRPAEPAWPGRAVWYEEESRNVAVESRVGHEDPYVDEMIDQASSIVTDAERYVASLRDWAARGADSPYVLAEHEVTDRSGRRTAQQSEAAARFEMATHLQSLGRRDDAREHLRLAHALDPGNWSYKRQSWWHEDPLQRPSEHFESNFVEELRKVGAENYYKPSAGVRGGTD</sequence>
<dbReference type="PANTHER" id="PTHR42852:SF6">
    <property type="entry name" value="THIOL:DISULFIDE INTERCHANGE PROTEIN DSBE"/>
    <property type="match status" value="1"/>
</dbReference>
<dbReference type="PANTHER" id="PTHR42852">
    <property type="entry name" value="THIOL:DISULFIDE INTERCHANGE PROTEIN DSBE"/>
    <property type="match status" value="1"/>
</dbReference>
<keyword evidence="2" id="KW-0201">Cytochrome c-type biogenesis</keyword>
<reference evidence="7 8" key="1">
    <citation type="journal article" date="2019" name="Int. J. Syst. Evol. Microbiol.">
        <title>The Global Catalogue of Microorganisms (GCM) 10K type strain sequencing project: providing services to taxonomists for standard genome sequencing and annotation.</title>
        <authorList>
            <consortium name="The Broad Institute Genomics Platform"/>
            <consortium name="The Broad Institute Genome Sequencing Center for Infectious Disease"/>
            <person name="Wu L."/>
            <person name="Ma J."/>
        </authorList>
    </citation>
    <scope>NUCLEOTIDE SEQUENCE [LARGE SCALE GENOMIC DNA]</scope>
    <source>
        <strain evidence="7 8">JCM 13518</strain>
    </source>
</reference>
<evidence type="ECO:0000256" key="4">
    <source>
        <dbReference type="ARBA" id="ARBA00023157"/>
    </source>
</evidence>
<protein>
    <recommendedName>
        <fullName evidence="6">Thioredoxin domain-containing protein</fullName>
    </recommendedName>
</protein>
<dbReference type="Gene3D" id="3.40.30.10">
    <property type="entry name" value="Glutaredoxin"/>
    <property type="match status" value="1"/>
</dbReference>
<dbReference type="InterPro" id="IPR013766">
    <property type="entry name" value="Thioredoxin_domain"/>
</dbReference>
<dbReference type="NCBIfam" id="NF041054">
    <property type="entry name" value="WAxxUGC_long"/>
    <property type="match status" value="1"/>
</dbReference>
<proteinExistence type="predicted"/>
<evidence type="ECO:0000256" key="3">
    <source>
        <dbReference type="ARBA" id="ARBA00022968"/>
    </source>
</evidence>
<name>A0ABN2K8F0_9ACTN</name>
<keyword evidence="3" id="KW-0812">Transmembrane</keyword>
<keyword evidence="3" id="KW-0735">Signal-anchor</keyword>
<evidence type="ECO:0000256" key="1">
    <source>
        <dbReference type="ARBA" id="ARBA00004196"/>
    </source>
</evidence>
<comment type="caution">
    <text evidence="7">The sequence shown here is derived from an EMBL/GenBank/DDBJ whole genome shotgun (WGS) entry which is preliminary data.</text>
</comment>
<gene>
    <name evidence="7" type="ORF">GCM10009710_32950</name>
</gene>
<evidence type="ECO:0000256" key="5">
    <source>
        <dbReference type="ARBA" id="ARBA00023284"/>
    </source>
</evidence>
<accession>A0ABN2K8F0</accession>
<dbReference type="InterPro" id="IPR036249">
    <property type="entry name" value="Thioredoxin-like_sf"/>
</dbReference>
<dbReference type="InterPro" id="IPR050553">
    <property type="entry name" value="Thioredoxin_ResA/DsbE_sf"/>
</dbReference>
<feature type="domain" description="Thioredoxin" evidence="6">
    <location>
        <begin position="71"/>
        <end position="191"/>
    </location>
</feature>
<keyword evidence="8" id="KW-1185">Reference proteome</keyword>
<dbReference type="CDD" id="cd02966">
    <property type="entry name" value="TlpA_like_family"/>
    <property type="match status" value="1"/>
</dbReference>
<dbReference type="Pfam" id="PF00578">
    <property type="entry name" value="AhpC-TSA"/>
    <property type="match status" value="1"/>
</dbReference>
<keyword evidence="4" id="KW-1015">Disulfide bond</keyword>
<dbReference type="RefSeq" id="WP_344203604.1">
    <property type="nucleotide sequence ID" value="NZ_BAAAME010000005.1"/>
</dbReference>
<dbReference type="PROSITE" id="PS51352">
    <property type="entry name" value="THIOREDOXIN_2"/>
    <property type="match status" value="1"/>
</dbReference>